<name>A0A6N9PXI4_9BACL</name>
<sequence>MALKKDTEKICYFRDDTVKLKVDEEKVILEIKVCVLDKNKPVKLDWSVDEVLESRDSISPNNAQPNATVEFKLYRNDEQIGSTITSRNEMIISFEAPPVGGVDLAFTQQTQPNFTFCDETPDPGVNCYQVKAKLLDPDPPVMISSTATLYDRTLVAIY</sequence>
<accession>A0A6N9PXI4</accession>
<evidence type="ECO:0000313" key="1">
    <source>
        <dbReference type="EMBL" id="NBI28221.1"/>
    </source>
</evidence>
<protein>
    <submittedName>
        <fullName evidence="1">Uncharacterized protein</fullName>
    </submittedName>
</protein>
<evidence type="ECO:0000313" key="2">
    <source>
        <dbReference type="Proteomes" id="UP000448943"/>
    </source>
</evidence>
<reference evidence="1 2" key="1">
    <citation type="submission" date="2019-01" db="EMBL/GenBank/DDBJ databases">
        <title>Chengkuizengella sp. nov., isolated from deep-sea sediment of East Pacific Ocean.</title>
        <authorList>
            <person name="Yang J."/>
            <person name="Lai Q."/>
            <person name="Shao Z."/>
        </authorList>
    </citation>
    <scope>NUCLEOTIDE SEQUENCE [LARGE SCALE GENOMIC DNA]</scope>
    <source>
        <strain evidence="1 2">YPA3-1-1</strain>
    </source>
</reference>
<dbReference type="Proteomes" id="UP000448943">
    <property type="component" value="Unassembled WGS sequence"/>
</dbReference>
<proteinExistence type="predicted"/>
<comment type="caution">
    <text evidence="1">The sequence shown here is derived from an EMBL/GenBank/DDBJ whole genome shotgun (WGS) entry which is preliminary data.</text>
</comment>
<organism evidence="1 2">
    <name type="scientific">Chengkuizengella marina</name>
    <dbReference type="NCBI Taxonomy" id="2507566"/>
    <lineage>
        <taxon>Bacteria</taxon>
        <taxon>Bacillati</taxon>
        <taxon>Bacillota</taxon>
        <taxon>Bacilli</taxon>
        <taxon>Bacillales</taxon>
        <taxon>Paenibacillaceae</taxon>
        <taxon>Chengkuizengella</taxon>
    </lineage>
</organism>
<keyword evidence="2" id="KW-1185">Reference proteome</keyword>
<dbReference type="RefSeq" id="WP_160644984.1">
    <property type="nucleotide sequence ID" value="NZ_SIJB01000012.1"/>
</dbReference>
<dbReference type="EMBL" id="SIJB01000012">
    <property type="protein sequence ID" value="NBI28221.1"/>
    <property type="molecule type" value="Genomic_DNA"/>
</dbReference>
<gene>
    <name evidence="1" type="ORF">ERL59_04525</name>
</gene>
<dbReference type="AlphaFoldDB" id="A0A6N9PXI4"/>